<evidence type="ECO:0000313" key="4">
    <source>
        <dbReference type="Proteomes" id="UP000326598"/>
    </source>
</evidence>
<proteinExistence type="predicted"/>
<organism evidence="3 4">
    <name type="scientific">Streptomyces coeruleorubidus</name>
    <dbReference type="NCBI Taxonomy" id="116188"/>
    <lineage>
        <taxon>Bacteria</taxon>
        <taxon>Bacillati</taxon>
        <taxon>Actinomycetota</taxon>
        <taxon>Actinomycetes</taxon>
        <taxon>Kitasatosporales</taxon>
        <taxon>Streptomycetaceae</taxon>
        <taxon>Streptomyces</taxon>
    </lineage>
</organism>
<feature type="signal peptide" evidence="2">
    <location>
        <begin position="1"/>
        <end position="33"/>
    </location>
</feature>
<evidence type="ECO:0000256" key="2">
    <source>
        <dbReference type="SAM" id="SignalP"/>
    </source>
</evidence>
<accession>A0A5J6HVL4</accession>
<reference evidence="3 4" key="1">
    <citation type="submission" date="2017-09" db="EMBL/GenBank/DDBJ databases">
        <authorList>
            <person name="Lee N."/>
            <person name="Cho B.-K."/>
        </authorList>
    </citation>
    <scope>NUCLEOTIDE SEQUENCE [LARGE SCALE GENOMIC DNA]</scope>
    <source>
        <strain evidence="3 4">ATCC 13740</strain>
    </source>
</reference>
<protein>
    <submittedName>
        <fullName evidence="3">Uncharacterized protein</fullName>
    </submittedName>
</protein>
<feature type="chain" id="PRO_5038470423" evidence="2">
    <location>
        <begin position="34"/>
        <end position="363"/>
    </location>
</feature>
<dbReference type="KEGG" id="scoe:CP976_00470"/>
<evidence type="ECO:0000256" key="1">
    <source>
        <dbReference type="SAM" id="MobiDB-lite"/>
    </source>
</evidence>
<gene>
    <name evidence="3" type="ORF">CP976_00470</name>
</gene>
<name>A0A5J6HVL4_STRC4</name>
<evidence type="ECO:0000313" key="3">
    <source>
        <dbReference type="EMBL" id="QEV22814.1"/>
    </source>
</evidence>
<dbReference type="AlphaFoldDB" id="A0A5J6HVL4"/>
<keyword evidence="2" id="KW-0732">Signal</keyword>
<feature type="region of interest" description="Disordered" evidence="1">
    <location>
        <begin position="86"/>
        <end position="107"/>
    </location>
</feature>
<dbReference type="EMBL" id="CP023694">
    <property type="protein sequence ID" value="QEV22814.1"/>
    <property type="molecule type" value="Genomic_DNA"/>
</dbReference>
<sequence length="363" mass="40035">MRLHRHGRQVIRKLHTLLLPLVLALAAVAPVEAAPADLPGQKSNFVVSTGYLKGASPRNWVRLGWYRFDAASGTVSARTYFWNQRKPAKRVPSGTTPGADCAPGEKATPPGVRRCPVMTVEGFHDTASERRAGVYRLATEQIDGEQVPTVLIKWNTATPWSEKWKVRAQPGITRLEFVYSTKATSGYGYGSNAPLTERRGAKTIRDHKQRINLEMDSWAHGKFERKTGPFHPRPFHVCGGRATYCMTYLQPSGPCGKGCQQGTTDTSVQYYLTRIGVHDRRDTYWHWCTCLAPTDPSACYRGNSHVKPMLQVLDDSGGFRGWVGVEASFSPAGKRNDDMLAVFSMTDVAGGRAATAPRAVAAR</sequence>
<dbReference type="Proteomes" id="UP000326598">
    <property type="component" value="Chromosome"/>
</dbReference>